<dbReference type="Proteomes" id="UP000239590">
    <property type="component" value="Unassembled WGS sequence"/>
</dbReference>
<dbReference type="Pfam" id="PF07924">
    <property type="entry name" value="NuiA"/>
    <property type="match status" value="1"/>
</dbReference>
<evidence type="ECO:0000313" key="1">
    <source>
        <dbReference type="EMBL" id="PQA59953.1"/>
    </source>
</evidence>
<dbReference type="InterPro" id="IPR012489">
    <property type="entry name" value="NucleaseA_inhib-like"/>
</dbReference>
<dbReference type="OrthoDB" id="960668at2"/>
<dbReference type="SUPFAM" id="SSF82602">
    <property type="entry name" value="Nuclease A inhibitor (NuiA)"/>
    <property type="match status" value="1"/>
</dbReference>
<sequence length="140" mass="15982">MAARLASNLLIENLKQEVNGLLYTSESDAPFEVNALPEWQEETPPEAEAFRTLLGLEADVPVKIQKIESFFRPLLKTYDWFGEEENQTVERYQQLKSFVATQLTKPQVYRVGEVEIDIYIVGQSVDGPWVSLKTKATETE</sequence>
<reference evidence="2" key="1">
    <citation type="submission" date="2018-02" db="EMBL/GenBank/DDBJ databases">
        <title>Genome sequencing of Solimonas sp. HR-BB.</title>
        <authorList>
            <person name="Lee Y."/>
            <person name="Jeon C.O."/>
        </authorList>
    </citation>
    <scope>NUCLEOTIDE SEQUENCE [LARGE SCALE GENOMIC DNA]</scope>
    <source>
        <strain evidence="2">HR-U</strain>
    </source>
</reference>
<organism evidence="1 2">
    <name type="scientific">Siphonobacter curvatus</name>
    <dbReference type="NCBI Taxonomy" id="2094562"/>
    <lineage>
        <taxon>Bacteria</taxon>
        <taxon>Pseudomonadati</taxon>
        <taxon>Bacteroidota</taxon>
        <taxon>Cytophagia</taxon>
        <taxon>Cytophagales</taxon>
        <taxon>Cytophagaceae</taxon>
        <taxon>Siphonobacter</taxon>
    </lineage>
</organism>
<comment type="caution">
    <text evidence="1">The sequence shown here is derived from an EMBL/GenBank/DDBJ whole genome shotgun (WGS) entry which is preliminary data.</text>
</comment>
<dbReference type="EMBL" id="PTRA01000001">
    <property type="protein sequence ID" value="PQA59953.1"/>
    <property type="molecule type" value="Genomic_DNA"/>
</dbReference>
<dbReference type="Gene3D" id="3.40.1460.10">
    <property type="entry name" value="Nuclease A inhibitor-like"/>
    <property type="match status" value="1"/>
</dbReference>
<protein>
    <submittedName>
        <fullName evidence="1">Nuclease</fullName>
    </submittedName>
</protein>
<keyword evidence="2" id="KW-1185">Reference proteome</keyword>
<name>A0A2S7IQF9_9BACT</name>
<dbReference type="AlphaFoldDB" id="A0A2S7IQF9"/>
<evidence type="ECO:0000313" key="2">
    <source>
        <dbReference type="Proteomes" id="UP000239590"/>
    </source>
</evidence>
<accession>A0A2S7IQF9</accession>
<dbReference type="InterPro" id="IPR036587">
    <property type="entry name" value="NucleaseA_inhib-like_sf"/>
</dbReference>
<dbReference type="RefSeq" id="WP_102199991.1">
    <property type="nucleotide sequence ID" value="NZ_PTRA01000001.1"/>
</dbReference>
<gene>
    <name evidence="1" type="ORF">C5O19_10115</name>
</gene>
<proteinExistence type="predicted"/>